<name>A0A495JSE3_9ACTN</name>
<keyword evidence="3" id="KW-1185">Reference proteome</keyword>
<dbReference type="AlphaFoldDB" id="A0A495JSE3"/>
<evidence type="ECO:0008006" key="4">
    <source>
        <dbReference type="Google" id="ProtNLM"/>
    </source>
</evidence>
<gene>
    <name evidence="2" type="ORF">BDK92_5373</name>
</gene>
<evidence type="ECO:0000256" key="1">
    <source>
        <dbReference type="SAM" id="MobiDB-lite"/>
    </source>
</evidence>
<reference evidence="2 3" key="1">
    <citation type="submission" date="2018-10" db="EMBL/GenBank/DDBJ databases">
        <title>Sequencing the genomes of 1000 actinobacteria strains.</title>
        <authorList>
            <person name="Klenk H.-P."/>
        </authorList>
    </citation>
    <scope>NUCLEOTIDE SEQUENCE [LARGE SCALE GENOMIC DNA]</scope>
    <source>
        <strain evidence="2 3">DSM 45175</strain>
    </source>
</reference>
<dbReference type="RefSeq" id="WP_121162608.1">
    <property type="nucleotide sequence ID" value="NZ_RBKT01000001.1"/>
</dbReference>
<dbReference type="OrthoDB" id="3579537at2"/>
<comment type="caution">
    <text evidence="2">The sequence shown here is derived from an EMBL/GenBank/DDBJ whole genome shotgun (WGS) entry which is preliminary data.</text>
</comment>
<organism evidence="2 3">
    <name type="scientific">Micromonospora pisi</name>
    <dbReference type="NCBI Taxonomy" id="589240"/>
    <lineage>
        <taxon>Bacteria</taxon>
        <taxon>Bacillati</taxon>
        <taxon>Actinomycetota</taxon>
        <taxon>Actinomycetes</taxon>
        <taxon>Micromonosporales</taxon>
        <taxon>Micromonosporaceae</taxon>
        <taxon>Micromonospora</taxon>
    </lineage>
</organism>
<dbReference type="Proteomes" id="UP000277671">
    <property type="component" value="Unassembled WGS sequence"/>
</dbReference>
<feature type="compositionally biased region" description="Basic residues" evidence="1">
    <location>
        <begin position="9"/>
        <end position="20"/>
    </location>
</feature>
<protein>
    <recommendedName>
        <fullName evidence="4">Pecanex-like protein 1</fullName>
    </recommendedName>
</protein>
<sequence>MNDTPARSSRQRRSNRPPRRTRLIAVLSTLVVFGGIVAVTQVSSAGTLGWRSRNNFCPPATTPARPTTPPAGATTSPGASAPAATLNPGSPAPTGGVPNPSNTAAAYHDHGSIQHPGDGQEPLIAGSQNRQQDRNRGRNCTPRPGTSSSAPPVGNPANPGAPLEILGNSCEQSQKQPHDGFQNGDRCVSTEFGEVGTAEDNPSLLITQAPRRVRINQSFTIRVSTRNLVRDRFLAAGQGGYYKESSFLTEDGLVRGHFHTACRMLTSDRSAPDPAPVPAFFVATEDGKGGAQADEVTVTVPGLPAAGEAQCASWAGDGSHRVPMMQRANQIPAFDVIRLTVTR</sequence>
<evidence type="ECO:0000313" key="2">
    <source>
        <dbReference type="EMBL" id="RKR90989.1"/>
    </source>
</evidence>
<feature type="compositionally biased region" description="Low complexity" evidence="1">
    <location>
        <begin position="147"/>
        <end position="162"/>
    </location>
</feature>
<evidence type="ECO:0000313" key="3">
    <source>
        <dbReference type="Proteomes" id="UP000277671"/>
    </source>
</evidence>
<feature type="region of interest" description="Disordered" evidence="1">
    <location>
        <begin position="49"/>
        <end position="165"/>
    </location>
</feature>
<dbReference type="EMBL" id="RBKT01000001">
    <property type="protein sequence ID" value="RKR90989.1"/>
    <property type="molecule type" value="Genomic_DNA"/>
</dbReference>
<feature type="region of interest" description="Disordered" evidence="1">
    <location>
        <begin position="1"/>
        <end position="20"/>
    </location>
</feature>
<accession>A0A495JSE3</accession>
<feature type="compositionally biased region" description="Low complexity" evidence="1">
    <location>
        <begin position="58"/>
        <end position="85"/>
    </location>
</feature>
<proteinExistence type="predicted"/>